<evidence type="ECO:0000313" key="3">
    <source>
        <dbReference type="Proteomes" id="UP000191200"/>
    </source>
</evidence>
<dbReference type="RefSeq" id="WP_071457863.1">
    <property type="nucleotide sequence ID" value="NZ_CP017267.1"/>
</dbReference>
<dbReference type="InterPro" id="IPR019405">
    <property type="entry name" value="Lactonase_7-beta_prop"/>
</dbReference>
<dbReference type="STRING" id="519472.BHY08_07260"/>
<evidence type="ECO:0008006" key="4">
    <source>
        <dbReference type="Google" id="ProtNLM"/>
    </source>
</evidence>
<evidence type="ECO:0000256" key="1">
    <source>
        <dbReference type="ARBA" id="ARBA00005564"/>
    </source>
</evidence>
<sequence length="344" mass="38065">MCSVEKFLLGSYTRRISEGIYDITLDTKKKELVQLTHLISEDNPTYLDVSDNDILYAVAKEGDLGGVASYKQNDNGTYTLLNRVMLEGAPPCYVAVDNKRQVVYGANYHQGILYSYKISEDGSLTLADKIQDNGHGPHENQDGPHVHYADLTPDNRLVVCDLGNDTVYTYDVDNEGKLTEVAKFIVSPGTGPRHLVFHPTKPIAYLFGELSSDVLVLDYDASTGSFKELQTISTLPETHTGFNGGAAIRISKDGKFLYASNRGHNSLVVYGISEDGKALNTLQWISVEGDFPRDFNLSKTDDFIVVANQNSDNLTLFERNNDTGLLTLLQKDVFAPEVVCVKNY</sequence>
<proteinExistence type="inferred from homology"/>
<dbReference type="InterPro" id="IPR015943">
    <property type="entry name" value="WD40/YVTN_repeat-like_dom_sf"/>
</dbReference>
<dbReference type="EMBL" id="CP017267">
    <property type="protein sequence ID" value="APB32251.1"/>
    <property type="molecule type" value="Genomic_DNA"/>
</dbReference>
<dbReference type="GO" id="GO:0005829">
    <property type="term" value="C:cytosol"/>
    <property type="evidence" value="ECO:0007669"/>
    <property type="project" value="TreeGrafter"/>
</dbReference>
<dbReference type="GO" id="GO:0017057">
    <property type="term" value="F:6-phosphogluconolactonase activity"/>
    <property type="evidence" value="ECO:0007669"/>
    <property type="project" value="TreeGrafter"/>
</dbReference>
<dbReference type="Pfam" id="PF10282">
    <property type="entry name" value="Lactonase"/>
    <property type="match status" value="1"/>
</dbReference>
<reference evidence="2 3" key="1">
    <citation type="submission" date="2016-09" db="EMBL/GenBank/DDBJ databases">
        <title>Vagococcus teuberi sp. nov., isolated from the Malian artisanal sour milk fene.</title>
        <authorList>
            <person name="Wullschleger S."/>
            <person name="Seifert C."/>
            <person name="Baumgartner S."/>
            <person name="Lacroix C."/>
            <person name="Bonfoh B."/>
            <person name="Stevens M.J."/>
            <person name="Meile L."/>
        </authorList>
    </citation>
    <scope>NUCLEOTIDE SEQUENCE [LARGE SCALE GENOMIC DNA]</scope>
    <source>
        <strain evidence="2 3">DSM 21459</strain>
    </source>
</reference>
<keyword evidence="3" id="KW-1185">Reference proteome</keyword>
<name>A0A1J0A8K0_9ENTE</name>
<dbReference type="InterPro" id="IPR050282">
    <property type="entry name" value="Cycloisomerase_2"/>
</dbReference>
<dbReference type="Proteomes" id="UP000191200">
    <property type="component" value="Chromosome"/>
</dbReference>
<dbReference type="InterPro" id="IPR011048">
    <property type="entry name" value="Haem_d1_sf"/>
</dbReference>
<dbReference type="FunFam" id="2.130.10.10:FF:000306">
    <property type="entry name" value="3-carboxymuconate cyclase"/>
    <property type="match status" value="1"/>
</dbReference>
<accession>A0A1J0A8K0</accession>
<dbReference type="SUPFAM" id="SSF51004">
    <property type="entry name" value="C-terminal (heme d1) domain of cytochrome cd1-nitrite reductase"/>
    <property type="match status" value="1"/>
</dbReference>
<dbReference type="PANTHER" id="PTHR30344">
    <property type="entry name" value="6-PHOSPHOGLUCONOLACTONASE-RELATED"/>
    <property type="match status" value="1"/>
</dbReference>
<dbReference type="PANTHER" id="PTHR30344:SF1">
    <property type="entry name" value="6-PHOSPHOGLUCONOLACTONASE"/>
    <property type="match status" value="1"/>
</dbReference>
<organism evidence="2 3">
    <name type="scientific">Vagococcus teuberi</name>
    <dbReference type="NCBI Taxonomy" id="519472"/>
    <lineage>
        <taxon>Bacteria</taxon>
        <taxon>Bacillati</taxon>
        <taxon>Bacillota</taxon>
        <taxon>Bacilli</taxon>
        <taxon>Lactobacillales</taxon>
        <taxon>Enterococcaceae</taxon>
        <taxon>Vagococcus</taxon>
    </lineage>
</organism>
<evidence type="ECO:0000313" key="2">
    <source>
        <dbReference type="EMBL" id="APB32251.1"/>
    </source>
</evidence>
<dbReference type="Gene3D" id="2.130.10.10">
    <property type="entry name" value="YVTN repeat-like/Quinoprotein amine dehydrogenase"/>
    <property type="match status" value="1"/>
</dbReference>
<comment type="similarity">
    <text evidence="1">Belongs to the cycloisomerase 2 family.</text>
</comment>
<dbReference type="AlphaFoldDB" id="A0A1J0A8K0"/>
<protein>
    <recommendedName>
        <fullName evidence="4">6-phosphogluconolactonase</fullName>
    </recommendedName>
</protein>
<dbReference type="OrthoDB" id="9790815at2"/>
<dbReference type="KEGG" id="vte:BHY08_07260"/>
<gene>
    <name evidence="2" type="ORF">BHY08_07260</name>
</gene>